<protein>
    <submittedName>
        <fullName evidence="1">Uncharacterized protein</fullName>
    </submittedName>
</protein>
<gene>
    <name evidence="1" type="ORF">IEQ34_020368</name>
</gene>
<dbReference type="AlphaFoldDB" id="A0AAV7G0R4"/>
<organism evidence="1 2">
    <name type="scientific">Dendrobium chrysotoxum</name>
    <name type="common">Orchid</name>
    <dbReference type="NCBI Taxonomy" id="161865"/>
    <lineage>
        <taxon>Eukaryota</taxon>
        <taxon>Viridiplantae</taxon>
        <taxon>Streptophyta</taxon>
        <taxon>Embryophyta</taxon>
        <taxon>Tracheophyta</taxon>
        <taxon>Spermatophyta</taxon>
        <taxon>Magnoliopsida</taxon>
        <taxon>Liliopsida</taxon>
        <taxon>Asparagales</taxon>
        <taxon>Orchidaceae</taxon>
        <taxon>Epidendroideae</taxon>
        <taxon>Malaxideae</taxon>
        <taxon>Dendrobiinae</taxon>
        <taxon>Dendrobium</taxon>
    </lineage>
</organism>
<sequence length="73" mass="8319">MAPEGTDLAAAVGLCVDRVWEEEMGLSCGDVNDDNNISYFVKSKEEMFRNQFNCPMMVLLIVEHTKESNRYNI</sequence>
<accession>A0AAV7G0R4</accession>
<keyword evidence="2" id="KW-1185">Reference proteome</keyword>
<reference evidence="1 2" key="1">
    <citation type="journal article" date="2021" name="Hortic Res">
        <title>Chromosome-scale assembly of the Dendrobium chrysotoxum genome enhances the understanding of orchid evolution.</title>
        <authorList>
            <person name="Zhang Y."/>
            <person name="Zhang G.Q."/>
            <person name="Zhang D."/>
            <person name="Liu X.D."/>
            <person name="Xu X.Y."/>
            <person name="Sun W.H."/>
            <person name="Yu X."/>
            <person name="Zhu X."/>
            <person name="Wang Z.W."/>
            <person name="Zhao X."/>
            <person name="Zhong W.Y."/>
            <person name="Chen H."/>
            <person name="Yin W.L."/>
            <person name="Huang T."/>
            <person name="Niu S.C."/>
            <person name="Liu Z.J."/>
        </authorList>
    </citation>
    <scope>NUCLEOTIDE SEQUENCE [LARGE SCALE GENOMIC DNA]</scope>
    <source>
        <strain evidence="1">Lindl</strain>
    </source>
</reference>
<name>A0AAV7G0R4_DENCH</name>
<evidence type="ECO:0000313" key="1">
    <source>
        <dbReference type="EMBL" id="KAH0449676.1"/>
    </source>
</evidence>
<evidence type="ECO:0000313" key="2">
    <source>
        <dbReference type="Proteomes" id="UP000775213"/>
    </source>
</evidence>
<comment type="caution">
    <text evidence="1">The sequence shown here is derived from an EMBL/GenBank/DDBJ whole genome shotgun (WGS) entry which is preliminary data.</text>
</comment>
<dbReference type="Proteomes" id="UP000775213">
    <property type="component" value="Unassembled WGS sequence"/>
</dbReference>
<proteinExistence type="predicted"/>
<dbReference type="EMBL" id="JAGFBR010000018">
    <property type="protein sequence ID" value="KAH0449676.1"/>
    <property type="molecule type" value="Genomic_DNA"/>
</dbReference>